<evidence type="ECO:0000313" key="1">
    <source>
        <dbReference type="EMBL" id="JAD26384.1"/>
    </source>
</evidence>
<sequence>MPSIKGSIALILSAVVVIPQKCAYLCHVTFCK</sequence>
<dbReference type="EMBL" id="GBRH01271511">
    <property type="protein sequence ID" value="JAD26384.1"/>
    <property type="molecule type" value="Transcribed_RNA"/>
</dbReference>
<proteinExistence type="predicted"/>
<dbReference type="AlphaFoldDB" id="A0A0A8YIR7"/>
<accession>A0A0A8YIR7</accession>
<organism evidence="1">
    <name type="scientific">Arundo donax</name>
    <name type="common">Giant reed</name>
    <name type="synonym">Donax arundinaceus</name>
    <dbReference type="NCBI Taxonomy" id="35708"/>
    <lineage>
        <taxon>Eukaryota</taxon>
        <taxon>Viridiplantae</taxon>
        <taxon>Streptophyta</taxon>
        <taxon>Embryophyta</taxon>
        <taxon>Tracheophyta</taxon>
        <taxon>Spermatophyta</taxon>
        <taxon>Magnoliopsida</taxon>
        <taxon>Liliopsida</taxon>
        <taxon>Poales</taxon>
        <taxon>Poaceae</taxon>
        <taxon>PACMAD clade</taxon>
        <taxon>Arundinoideae</taxon>
        <taxon>Arundineae</taxon>
        <taxon>Arundo</taxon>
    </lineage>
</organism>
<reference evidence="1" key="2">
    <citation type="journal article" date="2015" name="Data Brief">
        <title>Shoot transcriptome of the giant reed, Arundo donax.</title>
        <authorList>
            <person name="Barrero R.A."/>
            <person name="Guerrero F.D."/>
            <person name="Moolhuijzen P."/>
            <person name="Goolsby J.A."/>
            <person name="Tidwell J."/>
            <person name="Bellgard S.E."/>
            <person name="Bellgard M.I."/>
        </authorList>
    </citation>
    <scope>NUCLEOTIDE SEQUENCE</scope>
    <source>
        <tissue evidence="1">Shoot tissue taken approximately 20 cm above the soil surface</tissue>
    </source>
</reference>
<name>A0A0A8YIR7_ARUDO</name>
<reference evidence="1" key="1">
    <citation type="submission" date="2014-09" db="EMBL/GenBank/DDBJ databases">
        <authorList>
            <person name="Magalhaes I.L.F."/>
            <person name="Oliveira U."/>
            <person name="Santos F.R."/>
            <person name="Vidigal T.H.D.A."/>
            <person name="Brescovit A.D."/>
            <person name="Santos A.J."/>
        </authorList>
    </citation>
    <scope>NUCLEOTIDE SEQUENCE</scope>
    <source>
        <tissue evidence="1">Shoot tissue taken approximately 20 cm above the soil surface</tissue>
    </source>
</reference>
<protein>
    <submittedName>
        <fullName evidence="1">Uncharacterized protein</fullName>
    </submittedName>
</protein>